<dbReference type="EMBL" id="KZ824950">
    <property type="protein sequence ID" value="RAH71107.1"/>
    <property type="molecule type" value="Genomic_DNA"/>
</dbReference>
<proteinExistence type="predicted"/>
<dbReference type="Proteomes" id="UP000249661">
    <property type="component" value="Unassembled WGS sequence"/>
</dbReference>
<name>A0ACD1HBC0_9EURO</name>
<gene>
    <name evidence="1" type="ORF">BO66DRAFT_448938</name>
</gene>
<accession>A0ACD1HBC0</accession>
<reference evidence="1" key="1">
    <citation type="submission" date="2018-02" db="EMBL/GenBank/DDBJ databases">
        <title>The genomes of Aspergillus section Nigri reveals drivers in fungal speciation.</title>
        <authorList>
            <consortium name="DOE Joint Genome Institute"/>
            <person name="Vesth T.C."/>
            <person name="Nybo J."/>
            <person name="Theobald S."/>
            <person name="Brandl J."/>
            <person name="Frisvad J.C."/>
            <person name="Nielsen K.F."/>
            <person name="Lyhne E.K."/>
            <person name="Kogle M.E."/>
            <person name="Kuo A."/>
            <person name="Riley R."/>
            <person name="Clum A."/>
            <person name="Nolan M."/>
            <person name="Lipzen A."/>
            <person name="Salamov A."/>
            <person name="Henrissat B."/>
            <person name="Wiebenga A."/>
            <person name="De vries R.P."/>
            <person name="Grigoriev I.V."/>
            <person name="Mortensen U.H."/>
            <person name="Andersen M.R."/>
            <person name="Baker S.E."/>
        </authorList>
    </citation>
    <scope>NUCLEOTIDE SEQUENCE</scope>
    <source>
        <strain evidence="1">CBS 121060</strain>
    </source>
</reference>
<protein>
    <submittedName>
        <fullName evidence="1">General substrate transporter</fullName>
    </submittedName>
</protein>
<keyword evidence="2" id="KW-1185">Reference proteome</keyword>
<organism evidence="1 2">
    <name type="scientific">Aspergillus aculeatinus CBS 121060</name>
    <dbReference type="NCBI Taxonomy" id="1448322"/>
    <lineage>
        <taxon>Eukaryota</taxon>
        <taxon>Fungi</taxon>
        <taxon>Dikarya</taxon>
        <taxon>Ascomycota</taxon>
        <taxon>Pezizomycotina</taxon>
        <taxon>Eurotiomycetes</taxon>
        <taxon>Eurotiomycetidae</taxon>
        <taxon>Eurotiales</taxon>
        <taxon>Aspergillaceae</taxon>
        <taxon>Aspergillus</taxon>
        <taxon>Aspergillus subgen. Circumdati</taxon>
    </lineage>
</organism>
<sequence length="536" mass="59017">MKPKVYQFVVALFAAFGSFLYGYDLGVIASVVASDSFVNKFLTHNGSVISGTVVSLFTAGAFFGALGAGYTDPLGRRATLVLGSVLFCIGGILQTAAVNVGMLLFSRIFAGFGIGILVETVPMFQAEIAHASIRGILGSLQQTMLGIGALSASWIGYGCEKSWANTGDSVQWRLPLALQLVPAIGLASCIYFFPESPRWLIDHDRHEEGLHNLARLHANGNIDDPYVRAEYELIQRQIEEEHQHAAKSYKELFANRSNTRRIILACACQASSQMTGVSAIQYFSPAIFAQIGISTSKTLLYQGINSIIGELAQFIFFFLIDRVGRRPLQIGGNIACGVAFIIGASLLSQYPPDSTNTAAHWAFIVASTWVFNFCFCASGTMSWIIPAEIFNTATRAKGISLATMVSFAFNTMIAQVTPIALERIGWRYYLLFIVCDFGNALFFYMFLPETKGLSLEVMDDLFTNAPLLVPGSRWEVSPEVNIEKALAQEAAACHHHTTCNMSIFLTYRRLPYPSPNYLSVPEQVYDKLTWLRYSRK</sequence>
<evidence type="ECO:0000313" key="1">
    <source>
        <dbReference type="EMBL" id="RAH71107.1"/>
    </source>
</evidence>
<evidence type="ECO:0000313" key="2">
    <source>
        <dbReference type="Proteomes" id="UP000249661"/>
    </source>
</evidence>